<dbReference type="Proteomes" id="UP001154282">
    <property type="component" value="Unassembled WGS sequence"/>
</dbReference>
<organism evidence="2 3">
    <name type="scientific">Linum tenue</name>
    <dbReference type="NCBI Taxonomy" id="586396"/>
    <lineage>
        <taxon>Eukaryota</taxon>
        <taxon>Viridiplantae</taxon>
        <taxon>Streptophyta</taxon>
        <taxon>Embryophyta</taxon>
        <taxon>Tracheophyta</taxon>
        <taxon>Spermatophyta</taxon>
        <taxon>Magnoliopsida</taxon>
        <taxon>eudicotyledons</taxon>
        <taxon>Gunneridae</taxon>
        <taxon>Pentapetalae</taxon>
        <taxon>rosids</taxon>
        <taxon>fabids</taxon>
        <taxon>Malpighiales</taxon>
        <taxon>Linaceae</taxon>
        <taxon>Linum</taxon>
    </lineage>
</organism>
<protein>
    <submittedName>
        <fullName evidence="2">Uncharacterized protein</fullName>
    </submittedName>
</protein>
<dbReference type="PANTHER" id="PTHR33564">
    <property type="entry name" value="TRANSMEMBRANE PROTEIN"/>
    <property type="match status" value="1"/>
</dbReference>
<proteinExistence type="predicted"/>
<name>A0AAV0HYD8_9ROSI</name>
<feature type="region of interest" description="Disordered" evidence="1">
    <location>
        <begin position="115"/>
        <end position="158"/>
    </location>
</feature>
<feature type="compositionally biased region" description="Basic and acidic residues" evidence="1">
    <location>
        <begin position="142"/>
        <end position="153"/>
    </location>
</feature>
<feature type="compositionally biased region" description="Basic residues" evidence="1">
    <location>
        <begin position="71"/>
        <end position="81"/>
    </location>
</feature>
<gene>
    <name evidence="2" type="ORF">LITE_LOCUS6220</name>
</gene>
<feature type="compositionally biased region" description="Basic and acidic residues" evidence="1">
    <location>
        <begin position="82"/>
        <end position="93"/>
    </location>
</feature>
<evidence type="ECO:0000313" key="2">
    <source>
        <dbReference type="EMBL" id="CAI0389394.1"/>
    </source>
</evidence>
<reference evidence="2" key="1">
    <citation type="submission" date="2022-08" db="EMBL/GenBank/DDBJ databases">
        <authorList>
            <person name="Gutierrez-Valencia J."/>
        </authorList>
    </citation>
    <scope>NUCLEOTIDE SEQUENCE</scope>
</reference>
<evidence type="ECO:0000313" key="3">
    <source>
        <dbReference type="Proteomes" id="UP001154282"/>
    </source>
</evidence>
<keyword evidence="3" id="KW-1185">Reference proteome</keyword>
<accession>A0AAV0HYD8</accession>
<evidence type="ECO:0000256" key="1">
    <source>
        <dbReference type="SAM" id="MobiDB-lite"/>
    </source>
</evidence>
<feature type="compositionally biased region" description="Low complexity" evidence="1">
    <location>
        <begin position="115"/>
        <end position="127"/>
    </location>
</feature>
<dbReference type="AlphaFoldDB" id="A0AAV0HYD8"/>
<sequence>MSPMLCSQGVVVATAMAVSGTVILLALRLQKSIPAAAQFSLIHHHQHRQPPIAHRSQSLRSCISSDVKKSEKSKKKKSKKVRFAEDVVEPRGNGDEFRKHCEAIAAAKMNELTASSAASAAASSSSSQKRCREGGDGSPPRSAKERGMPENRRALYSGILRDRGVNRLTYSY</sequence>
<comment type="caution">
    <text evidence="2">The sequence shown here is derived from an EMBL/GenBank/DDBJ whole genome shotgun (WGS) entry which is preliminary data.</text>
</comment>
<feature type="region of interest" description="Disordered" evidence="1">
    <location>
        <begin position="46"/>
        <end position="93"/>
    </location>
</feature>
<dbReference type="EMBL" id="CAMGYJ010000003">
    <property type="protein sequence ID" value="CAI0389394.1"/>
    <property type="molecule type" value="Genomic_DNA"/>
</dbReference>
<dbReference type="PANTHER" id="PTHR33564:SF11">
    <property type="entry name" value="OS06G0604600 PROTEIN"/>
    <property type="match status" value="1"/>
</dbReference>